<sequence length="117" mass="13167">MAVIFLKRLDDVREKIGVYMKSINDHQCKKHTSTSTAINNNDLIVIAGFGDQINQLVNSLTDIMCLENIDILSSKVDNLITTLNNTKTQSTSYAKVTSQAIHPYGNIQQQMFKINTY</sequence>
<protein>
    <submittedName>
        <fullName evidence="1">Uncharacterized protein</fullName>
    </submittedName>
</protein>
<dbReference type="EMBL" id="JAPWDV010000001">
    <property type="protein sequence ID" value="KAJ6222809.1"/>
    <property type="molecule type" value="Genomic_DNA"/>
</dbReference>
<evidence type="ECO:0000313" key="2">
    <source>
        <dbReference type="Proteomes" id="UP001142055"/>
    </source>
</evidence>
<gene>
    <name evidence="1" type="ORF">RDWZM_001354</name>
</gene>
<name>A0A9Q0MBU0_BLOTA</name>
<dbReference type="AlphaFoldDB" id="A0A9Q0MBU0"/>
<evidence type="ECO:0000313" key="1">
    <source>
        <dbReference type="EMBL" id="KAJ6222809.1"/>
    </source>
</evidence>
<proteinExistence type="predicted"/>
<keyword evidence="2" id="KW-1185">Reference proteome</keyword>
<accession>A0A9Q0MBU0</accession>
<reference evidence="1" key="1">
    <citation type="submission" date="2022-12" db="EMBL/GenBank/DDBJ databases">
        <title>Genome assemblies of Blomia tropicalis.</title>
        <authorList>
            <person name="Cui Y."/>
        </authorList>
    </citation>
    <scope>NUCLEOTIDE SEQUENCE</scope>
    <source>
        <tissue evidence="1">Adult mites</tissue>
    </source>
</reference>
<dbReference type="Proteomes" id="UP001142055">
    <property type="component" value="Chromosome 1"/>
</dbReference>
<comment type="caution">
    <text evidence="1">The sequence shown here is derived from an EMBL/GenBank/DDBJ whole genome shotgun (WGS) entry which is preliminary data.</text>
</comment>
<organism evidence="1 2">
    <name type="scientific">Blomia tropicalis</name>
    <name type="common">Mite</name>
    <dbReference type="NCBI Taxonomy" id="40697"/>
    <lineage>
        <taxon>Eukaryota</taxon>
        <taxon>Metazoa</taxon>
        <taxon>Ecdysozoa</taxon>
        <taxon>Arthropoda</taxon>
        <taxon>Chelicerata</taxon>
        <taxon>Arachnida</taxon>
        <taxon>Acari</taxon>
        <taxon>Acariformes</taxon>
        <taxon>Sarcoptiformes</taxon>
        <taxon>Astigmata</taxon>
        <taxon>Glycyphagoidea</taxon>
        <taxon>Echimyopodidae</taxon>
        <taxon>Blomia</taxon>
    </lineage>
</organism>